<dbReference type="AlphaFoldDB" id="A0AAD7RXR8"/>
<keyword evidence="1" id="KW-0472">Membrane</keyword>
<comment type="caution">
    <text evidence="2">The sequence shown here is derived from an EMBL/GenBank/DDBJ whole genome shotgun (WGS) entry which is preliminary data.</text>
</comment>
<keyword evidence="1" id="KW-1133">Transmembrane helix</keyword>
<feature type="transmembrane region" description="Helical" evidence="1">
    <location>
        <begin position="21"/>
        <end position="43"/>
    </location>
</feature>
<gene>
    <name evidence="2" type="ORF">AAFF_G00079240</name>
</gene>
<dbReference type="GO" id="GO:0005549">
    <property type="term" value="F:odorant binding"/>
    <property type="evidence" value="ECO:0007669"/>
    <property type="project" value="TreeGrafter"/>
</dbReference>
<keyword evidence="1" id="KW-0812">Transmembrane</keyword>
<dbReference type="GO" id="GO:0016020">
    <property type="term" value="C:membrane"/>
    <property type="evidence" value="ECO:0007669"/>
    <property type="project" value="TreeGrafter"/>
</dbReference>
<dbReference type="InterPro" id="IPR052921">
    <property type="entry name" value="GPCR1_Superfamily_Member"/>
</dbReference>
<dbReference type="PANTHER" id="PTHR26451:SF866">
    <property type="entry name" value="ODORANT RECEPTOR-RELATED"/>
    <property type="match status" value="1"/>
</dbReference>
<dbReference type="SUPFAM" id="SSF81321">
    <property type="entry name" value="Family A G protein-coupled receptor-like"/>
    <property type="match status" value="1"/>
</dbReference>
<sequence length="103" mass="11507">MIEAKSASSDKGKATKARNTVLLHLIQLGLSLTSFMVGVLNVLASRLELYTAANVRYLIFMAFVILPRCLSPLIYGLRDESFRPVFVHYFTFGLKNKIKPTVA</sequence>
<feature type="transmembrane region" description="Helical" evidence="1">
    <location>
        <begin position="55"/>
        <end position="75"/>
    </location>
</feature>
<evidence type="ECO:0000313" key="3">
    <source>
        <dbReference type="Proteomes" id="UP001221898"/>
    </source>
</evidence>
<dbReference type="Proteomes" id="UP001221898">
    <property type="component" value="Unassembled WGS sequence"/>
</dbReference>
<reference evidence="2" key="1">
    <citation type="journal article" date="2023" name="Science">
        <title>Genome structures resolve the early diversification of teleost fishes.</title>
        <authorList>
            <person name="Parey E."/>
            <person name="Louis A."/>
            <person name="Montfort J."/>
            <person name="Bouchez O."/>
            <person name="Roques C."/>
            <person name="Iampietro C."/>
            <person name="Lluch J."/>
            <person name="Castinel A."/>
            <person name="Donnadieu C."/>
            <person name="Desvignes T."/>
            <person name="Floi Bucao C."/>
            <person name="Jouanno E."/>
            <person name="Wen M."/>
            <person name="Mejri S."/>
            <person name="Dirks R."/>
            <person name="Jansen H."/>
            <person name="Henkel C."/>
            <person name="Chen W.J."/>
            <person name="Zahm M."/>
            <person name="Cabau C."/>
            <person name="Klopp C."/>
            <person name="Thompson A.W."/>
            <person name="Robinson-Rechavi M."/>
            <person name="Braasch I."/>
            <person name="Lecointre G."/>
            <person name="Bobe J."/>
            <person name="Postlethwait J.H."/>
            <person name="Berthelot C."/>
            <person name="Roest Crollius H."/>
            <person name="Guiguen Y."/>
        </authorList>
    </citation>
    <scope>NUCLEOTIDE SEQUENCE</scope>
    <source>
        <strain evidence="2">NC1722</strain>
    </source>
</reference>
<dbReference type="EMBL" id="JAINUG010000149">
    <property type="protein sequence ID" value="KAJ8392118.1"/>
    <property type="molecule type" value="Genomic_DNA"/>
</dbReference>
<organism evidence="2 3">
    <name type="scientific">Aldrovandia affinis</name>
    <dbReference type="NCBI Taxonomy" id="143900"/>
    <lineage>
        <taxon>Eukaryota</taxon>
        <taxon>Metazoa</taxon>
        <taxon>Chordata</taxon>
        <taxon>Craniata</taxon>
        <taxon>Vertebrata</taxon>
        <taxon>Euteleostomi</taxon>
        <taxon>Actinopterygii</taxon>
        <taxon>Neopterygii</taxon>
        <taxon>Teleostei</taxon>
        <taxon>Notacanthiformes</taxon>
        <taxon>Halosauridae</taxon>
        <taxon>Aldrovandia</taxon>
    </lineage>
</organism>
<evidence type="ECO:0000313" key="2">
    <source>
        <dbReference type="EMBL" id="KAJ8392118.1"/>
    </source>
</evidence>
<evidence type="ECO:0000256" key="1">
    <source>
        <dbReference type="SAM" id="Phobius"/>
    </source>
</evidence>
<protein>
    <submittedName>
        <fullName evidence="2">Uncharacterized protein</fullName>
    </submittedName>
</protein>
<accession>A0AAD7RXR8</accession>
<name>A0AAD7RXR8_9TELE</name>
<keyword evidence="3" id="KW-1185">Reference proteome</keyword>
<dbReference type="Gene3D" id="1.20.1070.10">
    <property type="entry name" value="Rhodopsin 7-helix transmembrane proteins"/>
    <property type="match status" value="1"/>
</dbReference>
<dbReference type="GO" id="GO:0004984">
    <property type="term" value="F:olfactory receptor activity"/>
    <property type="evidence" value="ECO:0007669"/>
    <property type="project" value="TreeGrafter"/>
</dbReference>
<proteinExistence type="predicted"/>
<dbReference type="PANTHER" id="PTHR26451">
    <property type="entry name" value="G_PROTEIN_RECEP_F1_2 DOMAIN-CONTAINING PROTEIN"/>
    <property type="match status" value="1"/>
</dbReference>